<evidence type="ECO:0000313" key="4">
    <source>
        <dbReference type="Proteomes" id="UP000250235"/>
    </source>
</evidence>
<accession>A0A2Z7BVG2</accession>
<dbReference type="Proteomes" id="UP000250235">
    <property type="component" value="Unassembled WGS sequence"/>
</dbReference>
<keyword evidence="2" id="KW-0472">Membrane</keyword>
<feature type="transmembrane region" description="Helical" evidence="2">
    <location>
        <begin position="90"/>
        <end position="113"/>
    </location>
</feature>
<feature type="compositionally biased region" description="Basic and acidic residues" evidence="1">
    <location>
        <begin position="241"/>
        <end position="256"/>
    </location>
</feature>
<feature type="region of interest" description="Disordered" evidence="1">
    <location>
        <begin position="233"/>
        <end position="256"/>
    </location>
</feature>
<keyword evidence="2" id="KW-1133">Transmembrane helix</keyword>
<keyword evidence="2" id="KW-0812">Transmembrane</keyword>
<reference evidence="3 4" key="1">
    <citation type="journal article" date="2015" name="Proc. Natl. Acad. Sci. U.S.A.">
        <title>The resurrection genome of Boea hygrometrica: A blueprint for survival of dehydration.</title>
        <authorList>
            <person name="Xiao L."/>
            <person name="Yang G."/>
            <person name="Zhang L."/>
            <person name="Yang X."/>
            <person name="Zhao S."/>
            <person name="Ji Z."/>
            <person name="Zhou Q."/>
            <person name="Hu M."/>
            <person name="Wang Y."/>
            <person name="Chen M."/>
            <person name="Xu Y."/>
            <person name="Jin H."/>
            <person name="Xiao X."/>
            <person name="Hu G."/>
            <person name="Bao F."/>
            <person name="Hu Y."/>
            <person name="Wan P."/>
            <person name="Li L."/>
            <person name="Deng X."/>
            <person name="Kuang T."/>
            <person name="Xiang C."/>
            <person name="Zhu J.K."/>
            <person name="Oliver M.J."/>
            <person name="He Y."/>
        </authorList>
    </citation>
    <scope>NUCLEOTIDE SEQUENCE [LARGE SCALE GENOMIC DNA]</scope>
    <source>
        <strain evidence="4">cv. XS01</strain>
    </source>
</reference>
<evidence type="ECO:0000256" key="2">
    <source>
        <dbReference type="SAM" id="Phobius"/>
    </source>
</evidence>
<protein>
    <submittedName>
        <fullName evidence="3">Uncharacterized protein</fullName>
    </submittedName>
</protein>
<dbReference type="OrthoDB" id="631005at2759"/>
<dbReference type="AlphaFoldDB" id="A0A2Z7BVG2"/>
<sequence length="256" mass="28889">MGVIVDYQLDVQNKRDNQRECNRRSRAATVRCGGYRLHSVRPWLTRGVLMALLLSIGGDIGADSVHDRRLYFMDFSPEPIHRASIEEDEWGILAFSLFVVLAIGLYSISLLSFTIDIIDFEPHFANYNDTDGFVIPSLETEDAGENKIDSSKAVNSKLSRLQARIGEDIHLGDHGAPLTQSKELEHKSPGSKQRFKLKLKEADRLCTESGRENKMDNLRELVGGEKIPVISSKEVSPGEWLDPHCHESDFEKNRHS</sequence>
<proteinExistence type="predicted"/>
<evidence type="ECO:0000256" key="1">
    <source>
        <dbReference type="SAM" id="MobiDB-lite"/>
    </source>
</evidence>
<keyword evidence="4" id="KW-1185">Reference proteome</keyword>
<dbReference type="EMBL" id="KV003914">
    <property type="protein sequence ID" value="KZV36210.1"/>
    <property type="molecule type" value="Genomic_DNA"/>
</dbReference>
<gene>
    <name evidence="3" type="ORF">F511_14228</name>
</gene>
<evidence type="ECO:0000313" key="3">
    <source>
        <dbReference type="EMBL" id="KZV36210.1"/>
    </source>
</evidence>
<organism evidence="3 4">
    <name type="scientific">Dorcoceras hygrometricum</name>
    <dbReference type="NCBI Taxonomy" id="472368"/>
    <lineage>
        <taxon>Eukaryota</taxon>
        <taxon>Viridiplantae</taxon>
        <taxon>Streptophyta</taxon>
        <taxon>Embryophyta</taxon>
        <taxon>Tracheophyta</taxon>
        <taxon>Spermatophyta</taxon>
        <taxon>Magnoliopsida</taxon>
        <taxon>eudicotyledons</taxon>
        <taxon>Gunneridae</taxon>
        <taxon>Pentapetalae</taxon>
        <taxon>asterids</taxon>
        <taxon>lamiids</taxon>
        <taxon>Lamiales</taxon>
        <taxon>Gesneriaceae</taxon>
        <taxon>Didymocarpoideae</taxon>
        <taxon>Trichosporeae</taxon>
        <taxon>Loxocarpinae</taxon>
        <taxon>Dorcoceras</taxon>
    </lineage>
</organism>
<dbReference type="PANTHER" id="PTHR36075:SF1">
    <property type="entry name" value="OS03G0595200 PROTEIN"/>
    <property type="match status" value="1"/>
</dbReference>
<feature type="region of interest" description="Disordered" evidence="1">
    <location>
        <begin position="172"/>
        <end position="193"/>
    </location>
</feature>
<dbReference type="PANTHER" id="PTHR36075">
    <property type="entry name" value="BNAA10G09820D PROTEIN"/>
    <property type="match status" value="1"/>
</dbReference>
<name>A0A2Z7BVG2_9LAMI</name>